<comment type="subcellular location">
    <subcellularLocation>
        <location evidence="1">Membrane</location>
        <topology evidence="1">Multi-pass membrane protein</topology>
    </subcellularLocation>
</comment>
<dbReference type="PANTHER" id="PTHR11827:SF72">
    <property type="entry name" value="GH08340P"/>
    <property type="match status" value="1"/>
</dbReference>
<dbReference type="EMBL" id="JBBWYZ010000013">
    <property type="protein sequence ID" value="MEK9513101.1"/>
    <property type="molecule type" value="Genomic_DNA"/>
</dbReference>
<keyword evidence="4" id="KW-0472">Membrane</keyword>
<evidence type="ECO:0000256" key="4">
    <source>
        <dbReference type="ARBA" id="ARBA00023136"/>
    </source>
</evidence>
<dbReference type="PANTHER" id="PTHR11827">
    <property type="entry name" value="SOLUTE CARRIER FAMILY 12, CATION COTRANSPORTERS"/>
    <property type="match status" value="1"/>
</dbReference>
<feature type="domain" description="SLC12A transporter C-terminal" evidence="5">
    <location>
        <begin position="59"/>
        <end position="173"/>
    </location>
</feature>
<comment type="caution">
    <text evidence="6">The sequence shown here is derived from an EMBL/GenBank/DDBJ whole genome shotgun (WGS) entry which is preliminary data.</text>
</comment>
<dbReference type="Pfam" id="PF03522">
    <property type="entry name" value="SLC12"/>
    <property type="match status" value="1"/>
</dbReference>
<accession>A0ABU9EN14</accession>
<evidence type="ECO:0000259" key="5">
    <source>
        <dbReference type="Pfam" id="PF03522"/>
    </source>
</evidence>
<evidence type="ECO:0000256" key="1">
    <source>
        <dbReference type="ARBA" id="ARBA00004141"/>
    </source>
</evidence>
<dbReference type="Proteomes" id="UP001387447">
    <property type="component" value="Unassembled WGS sequence"/>
</dbReference>
<proteinExistence type="predicted"/>
<keyword evidence="2" id="KW-0812">Transmembrane</keyword>
<evidence type="ECO:0000256" key="2">
    <source>
        <dbReference type="ARBA" id="ARBA00022692"/>
    </source>
</evidence>
<dbReference type="InterPro" id="IPR004842">
    <property type="entry name" value="SLC12A_fam"/>
</dbReference>
<organism evidence="6 7">
    <name type="scientific">Limnospira fusiformis PMC 851.14</name>
    <dbReference type="NCBI Taxonomy" id="2219512"/>
    <lineage>
        <taxon>Bacteria</taxon>
        <taxon>Bacillati</taxon>
        <taxon>Cyanobacteriota</taxon>
        <taxon>Cyanophyceae</taxon>
        <taxon>Oscillatoriophycideae</taxon>
        <taxon>Oscillatoriales</taxon>
        <taxon>Sirenicapillariaceae</taxon>
        <taxon>Limnospira</taxon>
    </lineage>
</organism>
<keyword evidence="7" id="KW-1185">Reference proteome</keyword>
<keyword evidence="3" id="KW-1133">Transmembrane helix</keyword>
<sequence>MLYIWLERRELESAWGDIRQGIWMALVRMGVFQLSYTPDTKNWRPHILTFSGAPSKRWLLVELASSLSHNRSLFTVSTVLPSGARNQAQRSEMETTIREYLNKRGIRGLVRVIMAPDTFSGAQQLIESYGIGPLVPNTILLGDSQSPERRKSYCETLVHFHKTARSVLILRDESDRGFGARQKIDLGWGGLNTNGGLMLILAYLLRTSLEWRGAEINLNLVVPDETAAVAAHTNLAKVVAQLRIGAKPQVIVSQGQPFPEILRSSSQDADLVFLGMATPKEDLQYSKYYEGLQKMATGLPATIFVLAAPDFAFSEVLQKD</sequence>
<gene>
    <name evidence="6" type="ORF">AAEJ74_15865</name>
</gene>
<evidence type="ECO:0000313" key="7">
    <source>
        <dbReference type="Proteomes" id="UP001387447"/>
    </source>
</evidence>
<reference evidence="6 7" key="1">
    <citation type="journal article" date="2024" name="Front. Microbiol.">
        <title>Transcriptomic insights into the dominance of two phototrophs throughout the water column of a tropical hypersaline-alkaline crater lake (Dziani Dzaha, Mayotte).</title>
        <authorList>
            <person name="Duperron S."/>
            <person name="Halary S."/>
            <person name="Bouly J.-P."/>
            <person name="Roussel T."/>
            <person name="Hugoni M."/>
            <person name="Bruto M."/>
            <person name="Oger P."/>
            <person name="Duval C."/>
            <person name="Woo A."/>
            <person name="Jezequiel D."/>
            <person name="Ader M."/>
            <person name="Leboulanger C."/>
            <person name="Agogue H."/>
            <person name="Grossi V."/>
            <person name="Trousselier M."/>
            <person name="Bernard C."/>
        </authorList>
    </citation>
    <scope>NUCLEOTIDE SEQUENCE [LARGE SCALE GENOMIC DNA]</scope>
    <source>
        <strain evidence="6 7">PMC 851.14</strain>
    </source>
</reference>
<protein>
    <submittedName>
        <fullName evidence="6">Amino acid permease</fullName>
    </submittedName>
</protein>
<dbReference type="RefSeq" id="WP_006623313.1">
    <property type="nucleotide sequence ID" value="NZ_JBBWYZ010000013.1"/>
</dbReference>
<evidence type="ECO:0000256" key="3">
    <source>
        <dbReference type="ARBA" id="ARBA00022989"/>
    </source>
</evidence>
<dbReference type="InterPro" id="IPR018491">
    <property type="entry name" value="SLC12_C"/>
</dbReference>
<evidence type="ECO:0000313" key="6">
    <source>
        <dbReference type="EMBL" id="MEK9513101.1"/>
    </source>
</evidence>
<name>A0ABU9EN14_LIMFS</name>